<organism evidence="1 2">
    <name type="scientific">Irpex rosettiformis</name>
    <dbReference type="NCBI Taxonomy" id="378272"/>
    <lineage>
        <taxon>Eukaryota</taxon>
        <taxon>Fungi</taxon>
        <taxon>Dikarya</taxon>
        <taxon>Basidiomycota</taxon>
        <taxon>Agaricomycotina</taxon>
        <taxon>Agaricomycetes</taxon>
        <taxon>Polyporales</taxon>
        <taxon>Irpicaceae</taxon>
        <taxon>Irpex</taxon>
    </lineage>
</organism>
<protein>
    <submittedName>
        <fullName evidence="1">Uncharacterized protein</fullName>
    </submittedName>
</protein>
<evidence type="ECO:0000313" key="2">
    <source>
        <dbReference type="Proteomes" id="UP001055072"/>
    </source>
</evidence>
<proteinExistence type="predicted"/>
<dbReference type="Proteomes" id="UP001055072">
    <property type="component" value="Unassembled WGS sequence"/>
</dbReference>
<comment type="caution">
    <text evidence="1">The sequence shown here is derived from an EMBL/GenBank/DDBJ whole genome shotgun (WGS) entry which is preliminary data.</text>
</comment>
<dbReference type="EMBL" id="MU274912">
    <property type="protein sequence ID" value="KAI0088964.1"/>
    <property type="molecule type" value="Genomic_DNA"/>
</dbReference>
<name>A0ACB8U483_9APHY</name>
<gene>
    <name evidence="1" type="ORF">BDY19DRAFT_993774</name>
</gene>
<sequence>MPPKNSKAKAKPSGIPKPKRVDPEPVRVPDNPRAAQRAELLATRDAPTRALSDVGGIRTRSQSRAGSTTSTTEVRNTLRSVPPPPAPAPPVEQPIEAAEAGNAEAGDEKSFPLPPIPGTFDMGHQRSPSRQASVDSFDDMYLNQEELGPQDSASNVPEATNIEQRTERRVTTVETIPEEEVSIYQSTFPRMNPLQSTVNSVFSTLRMQQEEIEELRAARLREESEVRALRRAEVEEIRAVRAAELEEIRMRRRDEEQRYHHLMRVLLHAQQQMITVANTQGLEVPEIRDMSLGTAPSRESTRTTPRESEEEQISPMGRIGATNTPPHRHGPDTPTRLRNARLPHRGEDVQEFLQRMEEEQRREAGRPALNEEVDRLSRRQHPVRVMSEAGEEPPSLMSVGRDEELPRTVVDGRRGPSASNGSSSASSDPSHQGRGGGRPTSRVGSAENNPSQTREVRVMSSASRPPRAYTGHQFTAPSGVNPRYLRPVVEGQPNETGKLRGTQEQSTPAPFAYESGLRAWIVEVLEQDLNFNPEELPTLNRNIKIAMPSAYEGQDDINAFQDWVIDITRFFQLTRMVGRQMDSQRVMVMGDMLKGEAARWYNTEVRAPERMQRQWSLKSVLFALQERFVHEATAQVAAEKYEAIRFNPTTGVAGLANELRKFAGRMVEPPDGYSMRRKLLKELPSSVMVPLVRNQHVTAENSTFSQMVREALAVENANRALELHQKQRSTKGEPIATQRQSVPVNGTPRRRPAMGASGRLSTPPTGQTGSQSATPTKGVAPAGNTASSASRAVRWAGPPARASTGVSEAVRQSTIQCYGCGAVGHVRSSPACPMNKPQGLRCMEEETNQGEVSLEPTREEEQDEERAADMTINLNHEDVGEEYVLPLEGEQYEEDYPEEIYEDPEYYSAGEELRAMRIATEEAESTPRLQAMMETKGQRVAMRVTSQAKPRPYLNTQCVLVEGVVNGLKGKILLDSGSSINAMSPSFATVADVAAFPLESPVGLQLGCVGSRSKINFGITTRLRMGGKEHDTYFDVVNLDHYDMVLGMPFLKETGTVIDFAALTVRVGQQMVPTLRGGGMEIQPNKRRVNGVIAVKQRVGVQAKAPQRSVEKARGLDKTPQRE</sequence>
<keyword evidence="2" id="KW-1185">Reference proteome</keyword>
<reference evidence="1" key="1">
    <citation type="journal article" date="2021" name="Environ. Microbiol.">
        <title>Gene family expansions and transcriptome signatures uncover fungal adaptations to wood decay.</title>
        <authorList>
            <person name="Hage H."/>
            <person name="Miyauchi S."/>
            <person name="Viragh M."/>
            <person name="Drula E."/>
            <person name="Min B."/>
            <person name="Chaduli D."/>
            <person name="Navarro D."/>
            <person name="Favel A."/>
            <person name="Norest M."/>
            <person name="Lesage-Meessen L."/>
            <person name="Balint B."/>
            <person name="Merenyi Z."/>
            <person name="de Eugenio L."/>
            <person name="Morin E."/>
            <person name="Martinez A.T."/>
            <person name="Baldrian P."/>
            <person name="Stursova M."/>
            <person name="Martinez M.J."/>
            <person name="Novotny C."/>
            <person name="Magnuson J.K."/>
            <person name="Spatafora J.W."/>
            <person name="Maurice S."/>
            <person name="Pangilinan J."/>
            <person name="Andreopoulos W."/>
            <person name="LaButti K."/>
            <person name="Hundley H."/>
            <person name="Na H."/>
            <person name="Kuo A."/>
            <person name="Barry K."/>
            <person name="Lipzen A."/>
            <person name="Henrissat B."/>
            <person name="Riley R."/>
            <person name="Ahrendt S."/>
            <person name="Nagy L.G."/>
            <person name="Grigoriev I.V."/>
            <person name="Martin F."/>
            <person name="Rosso M.N."/>
        </authorList>
    </citation>
    <scope>NUCLEOTIDE SEQUENCE</scope>
    <source>
        <strain evidence="1">CBS 384.51</strain>
    </source>
</reference>
<accession>A0ACB8U483</accession>
<evidence type="ECO:0000313" key="1">
    <source>
        <dbReference type="EMBL" id="KAI0088964.1"/>
    </source>
</evidence>